<keyword evidence="1" id="KW-0472">Membrane</keyword>
<reference evidence="2 3" key="2">
    <citation type="journal article" date="2021" name="Curr. Genet.">
        <title>Genetic response to nitrogen starvation in the aggressive Eucalyptus foliar pathogen Teratosphaeria destructans.</title>
        <authorList>
            <person name="Havenga M."/>
            <person name="Wingfield B.D."/>
            <person name="Wingfield M.J."/>
            <person name="Dreyer L.L."/>
            <person name="Roets F."/>
            <person name="Aylward J."/>
        </authorList>
    </citation>
    <scope>NUCLEOTIDE SEQUENCE [LARGE SCALE GENOMIC DNA]</scope>
    <source>
        <strain evidence="2">CMW44962</strain>
    </source>
</reference>
<keyword evidence="1" id="KW-1133">Transmembrane helix</keyword>
<sequence>MEESTSYSGAAIFWLYIVAALALSSITIHTILELRQQHKSKGGTQDEQHVVLFSTLAIISFVVLSGNMLAVLVQSFAAWSTSHSHETNQGVFHPIWRWSVTSRLFRDFGDTIVATQPRYLWTQNELFTTYSVCLYLGIEGKRHEIPRLWSFFGLAQILPISFAQNLFCLALLHQPIPKQHVMTDRIADFGAMSAYAYLLYIAPQTAGSRVLMYVILGARAILLHPYFTVQKSMHSGISVTAVGLQKILQGITAAVMSLSLYQTFGRYPVSSVMMAVFEHPAVSALGCDSVIAAVSLGLWKLVWQEGEIAGSQGSALNEGKAAAAE</sequence>
<accession>A0A9W7W2B6</accession>
<evidence type="ECO:0000256" key="1">
    <source>
        <dbReference type="SAM" id="Phobius"/>
    </source>
</evidence>
<dbReference type="AlphaFoldDB" id="A0A9W7W2B6"/>
<protein>
    <submittedName>
        <fullName evidence="2">Uncharacterized protein</fullName>
    </submittedName>
</protein>
<feature type="transmembrane region" description="Helical" evidence="1">
    <location>
        <begin position="148"/>
        <end position="173"/>
    </location>
</feature>
<organism evidence="2 3">
    <name type="scientific">Teratosphaeria destructans</name>
    <dbReference type="NCBI Taxonomy" id="418781"/>
    <lineage>
        <taxon>Eukaryota</taxon>
        <taxon>Fungi</taxon>
        <taxon>Dikarya</taxon>
        <taxon>Ascomycota</taxon>
        <taxon>Pezizomycotina</taxon>
        <taxon>Dothideomycetes</taxon>
        <taxon>Dothideomycetidae</taxon>
        <taxon>Mycosphaerellales</taxon>
        <taxon>Teratosphaeriaceae</taxon>
        <taxon>Teratosphaeria</taxon>
    </lineage>
</organism>
<keyword evidence="3" id="KW-1185">Reference proteome</keyword>
<dbReference type="EMBL" id="RIBY02001901">
    <property type="protein sequence ID" value="KAH9827199.1"/>
    <property type="molecule type" value="Genomic_DNA"/>
</dbReference>
<evidence type="ECO:0000313" key="3">
    <source>
        <dbReference type="Proteomes" id="UP001138500"/>
    </source>
</evidence>
<dbReference type="OrthoDB" id="18595at2759"/>
<feature type="transmembrane region" description="Helical" evidence="1">
    <location>
        <begin position="12"/>
        <end position="32"/>
    </location>
</feature>
<name>A0A9W7W2B6_9PEZI</name>
<proteinExistence type="predicted"/>
<reference evidence="2 3" key="1">
    <citation type="journal article" date="2018" name="IMA Fungus">
        <title>IMA Genome-F 10: Nine draft genome sequences of Claviceps purpurea s.lat., including C. arundinis, C. humidiphila, and C. cf. spartinae, pseudomolecules for the pitch canker pathogen Fusarium circinatum, draft genome of Davidsoniella eucalypti, Grosmannia galeiformis, Quambalaria eucalypti, and Teratosphaeria destructans.</title>
        <authorList>
            <person name="Wingfield B.D."/>
            <person name="Liu M."/>
            <person name="Nguyen H.D."/>
            <person name="Lane F.A."/>
            <person name="Morgan S.W."/>
            <person name="De Vos L."/>
            <person name="Wilken P.M."/>
            <person name="Duong T.A."/>
            <person name="Aylward J."/>
            <person name="Coetzee M.P."/>
            <person name="Dadej K."/>
            <person name="De Beer Z.W."/>
            <person name="Findlay W."/>
            <person name="Havenga M."/>
            <person name="Kolarik M."/>
            <person name="Menzies J.G."/>
            <person name="Naidoo K."/>
            <person name="Pochopski O."/>
            <person name="Shoukouhi P."/>
            <person name="Santana Q.C."/>
            <person name="Seifert K.A."/>
            <person name="Soal N."/>
            <person name="Steenkamp E.T."/>
            <person name="Tatham C.T."/>
            <person name="van der Nest M.A."/>
            <person name="Wingfield M.J."/>
        </authorList>
    </citation>
    <scope>NUCLEOTIDE SEQUENCE [LARGE SCALE GENOMIC DNA]</scope>
    <source>
        <strain evidence="2">CMW44962</strain>
    </source>
</reference>
<keyword evidence="1" id="KW-0812">Transmembrane</keyword>
<evidence type="ECO:0000313" key="2">
    <source>
        <dbReference type="EMBL" id="KAH9827199.1"/>
    </source>
</evidence>
<comment type="caution">
    <text evidence="2">The sequence shown here is derived from an EMBL/GenBank/DDBJ whole genome shotgun (WGS) entry which is preliminary data.</text>
</comment>
<dbReference type="Proteomes" id="UP001138500">
    <property type="component" value="Unassembled WGS sequence"/>
</dbReference>
<feature type="transmembrane region" description="Helical" evidence="1">
    <location>
        <begin position="52"/>
        <end position="73"/>
    </location>
</feature>
<gene>
    <name evidence="2" type="ORF">Tdes44962_MAKER03009</name>
</gene>